<organism evidence="10 11">
    <name type="scientific">Sinomicrobium oceani</name>
    <dbReference type="NCBI Taxonomy" id="1150368"/>
    <lineage>
        <taxon>Bacteria</taxon>
        <taxon>Pseudomonadati</taxon>
        <taxon>Bacteroidota</taxon>
        <taxon>Flavobacteriia</taxon>
        <taxon>Flavobacteriales</taxon>
        <taxon>Flavobacteriaceae</taxon>
        <taxon>Sinomicrobium</taxon>
    </lineage>
</organism>
<dbReference type="RefSeq" id="WP_072317821.1">
    <property type="nucleotide sequence ID" value="NZ_FPJE01000013.1"/>
</dbReference>
<evidence type="ECO:0000256" key="9">
    <source>
        <dbReference type="PROSITE-ProRule" id="PRU10125"/>
    </source>
</evidence>
<keyword evidence="4 8" id="KW-0028">Amino-acid biosynthesis</keyword>
<evidence type="ECO:0000313" key="10">
    <source>
        <dbReference type="EMBL" id="SFW59744.1"/>
    </source>
</evidence>
<dbReference type="GO" id="GO:0005829">
    <property type="term" value="C:cytosol"/>
    <property type="evidence" value="ECO:0007669"/>
    <property type="project" value="TreeGrafter"/>
</dbReference>
<feature type="binding site" evidence="8">
    <location>
        <position position="169"/>
    </location>
    <ligand>
        <name>substrate</name>
    </ligand>
</feature>
<dbReference type="InterPro" id="IPR001653">
    <property type="entry name" value="DAP_epimerase_DapF"/>
</dbReference>
<evidence type="ECO:0000256" key="2">
    <source>
        <dbReference type="ARBA" id="ARBA00010219"/>
    </source>
</evidence>
<comment type="function">
    <text evidence="8">Catalyzes the stereoinversion of LL-2,6-diaminopimelate (L,L-DAP) to meso-diaminopimelate (meso-DAP), a precursor of L-lysine and an essential component of the bacterial peptidoglycan.</text>
</comment>
<feature type="site" description="Could be important to modulate the pK values of the two catalytic cysteine residues" evidence="8">
    <location>
        <position position="138"/>
    </location>
</feature>
<feature type="binding site" evidence="8">
    <location>
        <begin position="75"/>
        <end position="76"/>
    </location>
    <ligand>
        <name>substrate</name>
    </ligand>
</feature>
<dbReference type="GO" id="GO:0009089">
    <property type="term" value="P:lysine biosynthetic process via diaminopimelate"/>
    <property type="evidence" value="ECO:0007669"/>
    <property type="project" value="UniProtKB-UniRule"/>
</dbReference>
<evidence type="ECO:0000256" key="1">
    <source>
        <dbReference type="ARBA" id="ARBA00005196"/>
    </source>
</evidence>
<feature type="active site" description="Proton acceptor" evidence="8">
    <location>
        <position position="197"/>
    </location>
</feature>
<feature type="active site" description="Proton donor" evidence="8">
    <location>
        <position position="74"/>
    </location>
</feature>
<dbReference type="PANTHER" id="PTHR31689:SF0">
    <property type="entry name" value="DIAMINOPIMELATE EPIMERASE"/>
    <property type="match status" value="1"/>
</dbReference>
<comment type="caution">
    <text evidence="8">Lacks conserved residue(s) required for the propagation of feature annotation.</text>
</comment>
<comment type="pathway">
    <text evidence="1 8">Amino-acid biosynthesis; L-lysine biosynthesis via DAP pathway; DL-2,6-diaminopimelate from LL-2,6-diaminopimelate: step 1/1.</text>
</comment>
<dbReference type="Pfam" id="PF01678">
    <property type="entry name" value="DAP_epimerase"/>
    <property type="match status" value="2"/>
</dbReference>
<evidence type="ECO:0000256" key="6">
    <source>
        <dbReference type="ARBA" id="ARBA00023235"/>
    </source>
</evidence>
<feature type="active site" evidence="9">
    <location>
        <position position="74"/>
    </location>
</feature>
<dbReference type="NCBIfam" id="TIGR00652">
    <property type="entry name" value="DapF"/>
    <property type="match status" value="1"/>
</dbReference>
<dbReference type="SUPFAM" id="SSF54506">
    <property type="entry name" value="Diaminopimelate epimerase-like"/>
    <property type="match status" value="2"/>
</dbReference>
<evidence type="ECO:0000256" key="7">
    <source>
        <dbReference type="ARBA" id="ARBA00051712"/>
    </source>
</evidence>
<comment type="subunit">
    <text evidence="8">Homodimer.</text>
</comment>
<dbReference type="STRING" id="1150368.SAMN02927921_02616"/>
<evidence type="ECO:0000313" key="11">
    <source>
        <dbReference type="Proteomes" id="UP000182248"/>
    </source>
</evidence>
<feature type="site" description="Could be important to modulate the pK values of the two catalytic cysteine residues" evidence="8">
    <location>
        <position position="187"/>
    </location>
</feature>
<sequence length="258" mass="28364">MHLIFHKYQGTGNDFIMIDNRQGEFPKNDTKLVARLCDRKFGIGADGLILLENDDSTDFRMVYYNADGGESTMCGNGGRCIVAFANFLEIIGESTSFIAIDGMHKASVTDGRVRLQMTDVDTVTVFENYTFLNTGSPHHVQEVNALDNFDVRTQGEKLRYGKYGKAGSNINFVSPVSKDEFKVRTYERGVEDETLSCGTGVTAVAIAMHSTGKTSGNSIKLQTPGGVLTVSFETEDGKYRNVHLEGPATRVFEGKIDI</sequence>
<evidence type="ECO:0000256" key="5">
    <source>
        <dbReference type="ARBA" id="ARBA00023154"/>
    </source>
</evidence>
<dbReference type="EC" id="5.1.1.7" evidence="3 8"/>
<dbReference type="PROSITE" id="PS01326">
    <property type="entry name" value="DAP_EPIMERASE"/>
    <property type="match status" value="1"/>
</dbReference>
<keyword evidence="5 8" id="KW-0457">Lysine biosynthesis</keyword>
<dbReference type="HAMAP" id="MF_00197">
    <property type="entry name" value="DAP_epimerase"/>
    <property type="match status" value="1"/>
</dbReference>
<comment type="catalytic activity">
    <reaction evidence="7 8">
        <text>(2S,6S)-2,6-diaminopimelate = meso-2,6-diaminopimelate</text>
        <dbReference type="Rhea" id="RHEA:15393"/>
        <dbReference type="ChEBI" id="CHEBI:57609"/>
        <dbReference type="ChEBI" id="CHEBI:57791"/>
        <dbReference type="EC" id="5.1.1.7"/>
    </reaction>
</comment>
<feature type="binding site" evidence="8">
    <location>
        <begin position="187"/>
        <end position="188"/>
    </location>
    <ligand>
        <name>substrate</name>
    </ligand>
</feature>
<accession>A0A1K1QIG0</accession>
<keyword evidence="11" id="KW-1185">Reference proteome</keyword>
<comment type="subcellular location">
    <subcellularLocation>
        <location evidence="8">Cytoplasm</location>
    </subcellularLocation>
</comment>
<gene>
    <name evidence="8" type="primary">dapF</name>
    <name evidence="10" type="ORF">SAMN02927921_02616</name>
</gene>
<keyword evidence="8" id="KW-0963">Cytoplasm</keyword>
<dbReference type="UniPathway" id="UPA00034">
    <property type="reaction ID" value="UER00025"/>
</dbReference>
<dbReference type="Gene3D" id="3.10.310.10">
    <property type="entry name" value="Diaminopimelate Epimerase, Chain A, domain 1"/>
    <property type="match status" value="2"/>
</dbReference>
<name>A0A1K1QIG0_9FLAO</name>
<feature type="binding site" evidence="8">
    <location>
        <position position="13"/>
    </location>
    <ligand>
        <name>substrate</name>
    </ligand>
</feature>
<evidence type="ECO:0000256" key="4">
    <source>
        <dbReference type="ARBA" id="ARBA00022605"/>
    </source>
</evidence>
<dbReference type="Proteomes" id="UP000182248">
    <property type="component" value="Unassembled WGS sequence"/>
</dbReference>
<dbReference type="OrthoDB" id="9805408at2"/>
<dbReference type="PANTHER" id="PTHR31689">
    <property type="entry name" value="DIAMINOPIMELATE EPIMERASE, CHLOROPLASTIC"/>
    <property type="match status" value="1"/>
</dbReference>
<dbReference type="EMBL" id="FPJE01000013">
    <property type="protein sequence ID" value="SFW59744.1"/>
    <property type="molecule type" value="Genomic_DNA"/>
</dbReference>
<dbReference type="AlphaFoldDB" id="A0A1K1QIG0"/>
<keyword evidence="6 8" id="KW-0413">Isomerase</keyword>
<protein>
    <recommendedName>
        <fullName evidence="3 8">Diaminopimelate epimerase</fullName>
        <shortName evidence="8">DAP epimerase</shortName>
        <ecNumber evidence="3 8">5.1.1.7</ecNumber>
    </recommendedName>
    <alternativeName>
        <fullName evidence="8">PLP-independent amino acid racemase</fullName>
    </alternativeName>
</protein>
<dbReference type="GO" id="GO:0008837">
    <property type="term" value="F:diaminopimelate epimerase activity"/>
    <property type="evidence" value="ECO:0007669"/>
    <property type="project" value="UniProtKB-UniRule"/>
</dbReference>
<feature type="binding site" evidence="8">
    <location>
        <begin position="198"/>
        <end position="199"/>
    </location>
    <ligand>
        <name>substrate</name>
    </ligand>
</feature>
<feature type="binding site" evidence="8">
    <location>
        <position position="65"/>
    </location>
    <ligand>
        <name>substrate</name>
    </ligand>
</feature>
<proteinExistence type="inferred from homology"/>
<evidence type="ECO:0000256" key="8">
    <source>
        <dbReference type="HAMAP-Rule" id="MF_00197"/>
    </source>
</evidence>
<comment type="similarity">
    <text evidence="2 8">Belongs to the diaminopimelate epimerase family.</text>
</comment>
<dbReference type="InterPro" id="IPR018510">
    <property type="entry name" value="DAP_epimerase_AS"/>
</dbReference>
<reference evidence="10 11" key="1">
    <citation type="submission" date="2016-11" db="EMBL/GenBank/DDBJ databases">
        <authorList>
            <person name="Jaros S."/>
            <person name="Januszkiewicz K."/>
            <person name="Wedrychowicz H."/>
        </authorList>
    </citation>
    <scope>NUCLEOTIDE SEQUENCE [LARGE SCALE GENOMIC DNA]</scope>
    <source>
        <strain evidence="10 11">CGMCC 1.12145</strain>
    </source>
</reference>
<evidence type="ECO:0000256" key="3">
    <source>
        <dbReference type="ARBA" id="ARBA00013080"/>
    </source>
</evidence>